<evidence type="ECO:0000256" key="1">
    <source>
        <dbReference type="SAM" id="Phobius"/>
    </source>
</evidence>
<proteinExistence type="predicted"/>
<gene>
    <name evidence="2" type="ORF">C7H52_11650</name>
</gene>
<dbReference type="AlphaFoldDB" id="A0A2T1N4Y3"/>
<dbReference type="RefSeq" id="WP_106464080.1">
    <property type="nucleotide sequence ID" value="NZ_PXOQ01000015.1"/>
</dbReference>
<protein>
    <submittedName>
        <fullName evidence="2">Uncharacterized protein</fullName>
    </submittedName>
</protein>
<reference evidence="2 3" key="1">
    <citation type="submission" date="2018-03" db="EMBL/GenBank/DDBJ databases">
        <title>Mesoflavibacter sp. HG37 and Mesoflavibacter sp. HG96 sp.nov., two marine bacteria isolated from seawater of Western Pacific Ocean.</title>
        <authorList>
            <person name="Cheng H."/>
            <person name="Wu Y.-H."/>
            <person name="Guo L.-L."/>
            <person name="Xu X.-W."/>
        </authorList>
    </citation>
    <scope>NUCLEOTIDE SEQUENCE [LARGE SCALE GENOMIC DNA]</scope>
    <source>
        <strain evidence="2 3">KCTC 32269</strain>
    </source>
</reference>
<evidence type="ECO:0000313" key="3">
    <source>
        <dbReference type="Proteomes" id="UP000238426"/>
    </source>
</evidence>
<dbReference type="EMBL" id="PXOQ01000015">
    <property type="protein sequence ID" value="PSG86341.1"/>
    <property type="molecule type" value="Genomic_DNA"/>
</dbReference>
<accession>A0A2T1N4Y3</accession>
<evidence type="ECO:0000313" key="2">
    <source>
        <dbReference type="EMBL" id="PSG86341.1"/>
    </source>
</evidence>
<dbReference type="Proteomes" id="UP000238426">
    <property type="component" value="Unassembled WGS sequence"/>
</dbReference>
<organism evidence="2 3">
    <name type="scientific">Aurantibacter aestuarii</name>
    <dbReference type="NCBI Taxonomy" id="1266046"/>
    <lineage>
        <taxon>Bacteria</taxon>
        <taxon>Pseudomonadati</taxon>
        <taxon>Bacteroidota</taxon>
        <taxon>Flavobacteriia</taxon>
        <taxon>Flavobacteriales</taxon>
        <taxon>Flavobacteriaceae</taxon>
        <taxon>Aurantibacter</taxon>
    </lineage>
</organism>
<sequence length="243" mass="27746">MILYIILAIVLTIAIVWLIDKFVPNKLRPVVHIVLWAVIIALGYFTYMSVYEEIKFNEIKEERYAKAIEKLIDIRDSELAYKEVNGKFTKSYDSLIKFIETGKFTLTQRRDSSIVDEELTKRYGGVTTYKEIVLVDTLGYASVKDSLFKSSNRYKTMMNVPFAKEGTKFKLDAGYLTTSDTKIPVFEASVKKRKILHDQPNDLILKENQVISVEGVNGDAIKVGSMDEVKTIGNWPKTYGSNE</sequence>
<feature type="transmembrane region" description="Helical" evidence="1">
    <location>
        <begin position="30"/>
        <end position="50"/>
    </location>
</feature>
<dbReference type="OrthoDB" id="1466422at2"/>
<name>A0A2T1N4Y3_9FLAO</name>
<comment type="caution">
    <text evidence="2">The sequence shown here is derived from an EMBL/GenBank/DDBJ whole genome shotgun (WGS) entry which is preliminary data.</text>
</comment>
<feature type="transmembrane region" description="Helical" evidence="1">
    <location>
        <begin position="6"/>
        <end position="23"/>
    </location>
</feature>
<keyword evidence="1" id="KW-0812">Transmembrane</keyword>
<keyword evidence="1" id="KW-1133">Transmembrane helix</keyword>
<keyword evidence="3" id="KW-1185">Reference proteome</keyword>
<keyword evidence="1" id="KW-0472">Membrane</keyword>